<comment type="caution">
    <text evidence="4">The sequence shown here is derived from an EMBL/GenBank/DDBJ whole genome shotgun (WGS) entry which is preliminary data.</text>
</comment>
<feature type="region of interest" description="Disordered" evidence="1">
    <location>
        <begin position="468"/>
        <end position="489"/>
    </location>
</feature>
<gene>
    <name evidence="4" type="ORF">OJ962_15835</name>
</gene>
<evidence type="ECO:0000313" key="5">
    <source>
        <dbReference type="Proteomes" id="UP001147700"/>
    </source>
</evidence>
<dbReference type="RefSeq" id="WP_202954434.1">
    <property type="nucleotide sequence ID" value="NZ_JAPCID010000020.1"/>
</dbReference>
<dbReference type="NCBIfam" id="NF041518">
    <property type="entry name" value="choice_anch_Q"/>
    <property type="match status" value="1"/>
</dbReference>
<reference evidence="4" key="1">
    <citation type="submission" date="2022-10" db="EMBL/GenBank/DDBJ databases">
        <title>The WGS of Solirubrobacter sp. CPCC 204708.</title>
        <authorList>
            <person name="Jiang Z."/>
        </authorList>
    </citation>
    <scope>NUCLEOTIDE SEQUENCE</scope>
    <source>
        <strain evidence="4">CPCC 204708</strain>
    </source>
</reference>
<dbReference type="Proteomes" id="UP001147700">
    <property type="component" value="Unassembled WGS sequence"/>
</dbReference>
<dbReference type="InterPro" id="IPR039448">
    <property type="entry name" value="Beta_helix"/>
</dbReference>
<evidence type="ECO:0000256" key="2">
    <source>
        <dbReference type="SAM" id="SignalP"/>
    </source>
</evidence>
<keyword evidence="5" id="KW-1185">Reference proteome</keyword>
<evidence type="ECO:0000313" key="4">
    <source>
        <dbReference type="EMBL" id="MDA0138973.1"/>
    </source>
</evidence>
<name>A0ABT4RKJ7_9ACTN</name>
<sequence>MKLRVATLAVAASLVVASPAAADTFTVTGFGDGSGSCAPNGPTGIWACTTLRAAVDQASAITGEDTISLGAGEYSVNAGDLELAGSIQIAGAGPRQTTVRSVDSPQPVFTAGGGADVTLALMTIRGGTNGISIVGGAEVGMTFTRVTAATGTAGILNAGTVVVTNSLIDGNNGAGIRNAGIDGQPADVTVGNSTVALNSGAGIASVGTSENNVSLLHATVARNAAAGLSFSSPQDALASGSIIAFNGGGTNCAGGPLTGEHNVEDTTSCALAPGQNQSVTDPRLAATTSDQGGYTDVLAIAAGSPAIDYVNPCVIQIDQRPFTRVPSLSGPCDAGAYELSGTDPGFPQDPPPDPTPTPTPPPQPPTPTPAPGPEPTPAPNQTAVVREVRGTVKVQLPGTKTFVDVDAARGIPMGSTIDTRKGAVELTSVPRAGAPPEKATFYDGLFKVTQRAGITDLALVEELDCGKGKRASASQKGKKPKSRKLWGDGKGAFRTSGRYSAATVRGTKWLVQDTCTTTTVRVTQGSVLVQDKVKKKRIVLRAPKTYVARAKK</sequence>
<proteinExistence type="predicted"/>
<dbReference type="InterPro" id="IPR011050">
    <property type="entry name" value="Pectin_lyase_fold/virulence"/>
</dbReference>
<feature type="region of interest" description="Disordered" evidence="1">
    <location>
        <begin position="333"/>
        <end position="380"/>
    </location>
</feature>
<dbReference type="Pfam" id="PF13229">
    <property type="entry name" value="Beta_helix"/>
    <property type="match status" value="1"/>
</dbReference>
<dbReference type="SUPFAM" id="SSF51126">
    <property type="entry name" value="Pectin lyase-like"/>
    <property type="match status" value="1"/>
</dbReference>
<feature type="chain" id="PRO_5045485745" evidence="2">
    <location>
        <begin position="23"/>
        <end position="552"/>
    </location>
</feature>
<protein>
    <submittedName>
        <fullName evidence="4">Right-handed parallel beta-helix repeat-containing protein</fullName>
    </submittedName>
</protein>
<feature type="domain" description="Right handed beta helix" evidence="3">
    <location>
        <begin position="115"/>
        <end position="231"/>
    </location>
</feature>
<evidence type="ECO:0000259" key="3">
    <source>
        <dbReference type="Pfam" id="PF13229"/>
    </source>
</evidence>
<evidence type="ECO:0000256" key="1">
    <source>
        <dbReference type="SAM" id="MobiDB-lite"/>
    </source>
</evidence>
<dbReference type="InterPro" id="IPR059226">
    <property type="entry name" value="Choice_anch_Q_dom"/>
</dbReference>
<dbReference type="EMBL" id="JAPCID010000020">
    <property type="protein sequence ID" value="MDA0138973.1"/>
    <property type="molecule type" value="Genomic_DNA"/>
</dbReference>
<feature type="signal peptide" evidence="2">
    <location>
        <begin position="1"/>
        <end position="22"/>
    </location>
</feature>
<organism evidence="4 5">
    <name type="scientific">Solirubrobacter deserti</name>
    <dbReference type="NCBI Taxonomy" id="2282478"/>
    <lineage>
        <taxon>Bacteria</taxon>
        <taxon>Bacillati</taxon>
        <taxon>Actinomycetota</taxon>
        <taxon>Thermoleophilia</taxon>
        <taxon>Solirubrobacterales</taxon>
        <taxon>Solirubrobacteraceae</taxon>
        <taxon>Solirubrobacter</taxon>
    </lineage>
</organism>
<accession>A0ABT4RKJ7</accession>
<keyword evidence="2" id="KW-0732">Signal</keyword>
<feature type="compositionally biased region" description="Pro residues" evidence="1">
    <location>
        <begin position="347"/>
        <end position="378"/>
    </location>
</feature>